<comment type="caution">
    <text evidence="1">The sequence shown here is derived from an EMBL/GenBank/DDBJ whole genome shotgun (WGS) entry which is preliminary data.</text>
</comment>
<keyword evidence="2" id="KW-1185">Reference proteome</keyword>
<accession>A0AAP0EJS5</accession>
<gene>
    <name evidence="1" type="ORF">Scep_026235</name>
</gene>
<dbReference type="AlphaFoldDB" id="A0AAP0EJS5"/>
<sequence>MHPILGRIPHRDTPRVERHRFPPHRQVLPLNSHVLAFHVCCFEEKKSWDFELLGQFMCVLEERLFLS</sequence>
<evidence type="ECO:0000313" key="1">
    <source>
        <dbReference type="EMBL" id="KAK9094766.1"/>
    </source>
</evidence>
<reference evidence="1 2" key="1">
    <citation type="submission" date="2024-01" db="EMBL/GenBank/DDBJ databases">
        <title>Genome assemblies of Stephania.</title>
        <authorList>
            <person name="Yang L."/>
        </authorList>
    </citation>
    <scope>NUCLEOTIDE SEQUENCE [LARGE SCALE GENOMIC DNA]</scope>
    <source>
        <strain evidence="1">JXDWG</strain>
        <tissue evidence="1">Leaf</tissue>
    </source>
</reference>
<dbReference type="EMBL" id="JBBNAG010000011">
    <property type="protein sequence ID" value="KAK9094766.1"/>
    <property type="molecule type" value="Genomic_DNA"/>
</dbReference>
<organism evidence="1 2">
    <name type="scientific">Stephania cephalantha</name>
    <dbReference type="NCBI Taxonomy" id="152367"/>
    <lineage>
        <taxon>Eukaryota</taxon>
        <taxon>Viridiplantae</taxon>
        <taxon>Streptophyta</taxon>
        <taxon>Embryophyta</taxon>
        <taxon>Tracheophyta</taxon>
        <taxon>Spermatophyta</taxon>
        <taxon>Magnoliopsida</taxon>
        <taxon>Ranunculales</taxon>
        <taxon>Menispermaceae</taxon>
        <taxon>Menispermoideae</taxon>
        <taxon>Cissampelideae</taxon>
        <taxon>Stephania</taxon>
    </lineage>
</organism>
<protein>
    <submittedName>
        <fullName evidence="1">Uncharacterized protein</fullName>
    </submittedName>
</protein>
<evidence type="ECO:0000313" key="2">
    <source>
        <dbReference type="Proteomes" id="UP001419268"/>
    </source>
</evidence>
<name>A0AAP0EJS5_9MAGN</name>
<proteinExistence type="predicted"/>
<dbReference type="Proteomes" id="UP001419268">
    <property type="component" value="Unassembled WGS sequence"/>
</dbReference>